<dbReference type="InterPro" id="IPR007329">
    <property type="entry name" value="FMN-bd"/>
</dbReference>
<evidence type="ECO:0000313" key="4">
    <source>
        <dbReference type="EMBL" id="MBC8579608.1"/>
    </source>
</evidence>
<name>A0A926IEC4_9FIRM</name>
<dbReference type="EMBL" id="JACRSY010000012">
    <property type="protein sequence ID" value="MBC8579608.1"/>
    <property type="molecule type" value="Genomic_DNA"/>
</dbReference>
<protein>
    <submittedName>
        <fullName evidence="4">FMN-binding protein</fullName>
    </submittedName>
</protein>
<gene>
    <name evidence="4" type="ORF">H8718_08705</name>
</gene>
<feature type="signal peptide" evidence="2">
    <location>
        <begin position="1"/>
        <end position="21"/>
    </location>
</feature>
<dbReference type="SMART" id="SM00900">
    <property type="entry name" value="FMN_bind"/>
    <property type="match status" value="1"/>
</dbReference>
<comment type="caution">
    <text evidence="4">The sequence shown here is derived from an EMBL/GenBank/DDBJ whole genome shotgun (WGS) entry which is preliminary data.</text>
</comment>
<accession>A0A926IEC4</accession>
<dbReference type="GO" id="GO:0016020">
    <property type="term" value="C:membrane"/>
    <property type="evidence" value="ECO:0007669"/>
    <property type="project" value="InterPro"/>
</dbReference>
<organism evidence="4 5">
    <name type="scientific">Zhenhengia yiwuensis</name>
    <dbReference type="NCBI Taxonomy" id="2763666"/>
    <lineage>
        <taxon>Bacteria</taxon>
        <taxon>Bacillati</taxon>
        <taxon>Bacillota</taxon>
        <taxon>Clostridia</taxon>
        <taxon>Lachnospirales</taxon>
        <taxon>Lachnospiraceae</taxon>
        <taxon>Zhenhengia</taxon>
    </lineage>
</organism>
<dbReference type="Gene3D" id="3.90.1010.20">
    <property type="match status" value="1"/>
</dbReference>
<dbReference type="PROSITE" id="PS51257">
    <property type="entry name" value="PROKAR_LIPOPROTEIN"/>
    <property type="match status" value="1"/>
</dbReference>
<feature type="chain" id="PRO_5038563226" evidence="2">
    <location>
        <begin position="22"/>
        <end position="172"/>
    </location>
</feature>
<dbReference type="Proteomes" id="UP000655830">
    <property type="component" value="Unassembled WGS sequence"/>
</dbReference>
<evidence type="ECO:0000256" key="1">
    <source>
        <dbReference type="SAM" id="MobiDB-lite"/>
    </source>
</evidence>
<keyword evidence="5" id="KW-1185">Reference proteome</keyword>
<evidence type="ECO:0000313" key="5">
    <source>
        <dbReference type="Proteomes" id="UP000655830"/>
    </source>
</evidence>
<dbReference type="RefSeq" id="WP_249332614.1">
    <property type="nucleotide sequence ID" value="NZ_JACRSY010000012.1"/>
</dbReference>
<sequence>MKMKKLLALICASVLAIGALTACSSKEEAPAQSEATTPAETDKNTEATGLQDGTYRAEYDKEDSRGWKAFVEVTVADGQMTEVNFDYINADGALKSEDEGYNTSMKEKAGTNPAEFKVALAESLIASQDPTKVDAVTGATSSSEEFVTFTTALMEQMQAGNTEVLVLAAPAE</sequence>
<keyword evidence="2" id="KW-0732">Signal</keyword>
<feature type="domain" description="FMN-binding" evidence="3">
    <location>
        <begin position="66"/>
        <end position="157"/>
    </location>
</feature>
<dbReference type="AlphaFoldDB" id="A0A926IEC4"/>
<evidence type="ECO:0000256" key="2">
    <source>
        <dbReference type="SAM" id="SignalP"/>
    </source>
</evidence>
<feature type="region of interest" description="Disordered" evidence="1">
    <location>
        <begin position="26"/>
        <end position="53"/>
    </location>
</feature>
<proteinExistence type="predicted"/>
<dbReference type="GO" id="GO:0010181">
    <property type="term" value="F:FMN binding"/>
    <property type="evidence" value="ECO:0007669"/>
    <property type="project" value="InterPro"/>
</dbReference>
<dbReference type="Pfam" id="PF04205">
    <property type="entry name" value="FMN_bind"/>
    <property type="match status" value="1"/>
</dbReference>
<reference evidence="4" key="1">
    <citation type="submission" date="2020-08" db="EMBL/GenBank/DDBJ databases">
        <title>Genome public.</title>
        <authorList>
            <person name="Liu C."/>
            <person name="Sun Q."/>
        </authorList>
    </citation>
    <scope>NUCLEOTIDE SEQUENCE</scope>
    <source>
        <strain evidence="4">NSJ-12</strain>
    </source>
</reference>
<evidence type="ECO:0000259" key="3">
    <source>
        <dbReference type="SMART" id="SM00900"/>
    </source>
</evidence>